<evidence type="ECO:0000256" key="3">
    <source>
        <dbReference type="ARBA" id="ARBA00023163"/>
    </source>
</evidence>
<accession>A0A2R8C1K2</accession>
<name>A0A2R8C1K2_9RHOB</name>
<dbReference type="InterPro" id="IPR000792">
    <property type="entry name" value="Tscrpt_reg_LuxR_C"/>
</dbReference>
<evidence type="ECO:0000313" key="5">
    <source>
        <dbReference type="EMBL" id="SPJ26259.1"/>
    </source>
</evidence>
<dbReference type="GO" id="GO:0006355">
    <property type="term" value="P:regulation of DNA-templated transcription"/>
    <property type="evidence" value="ECO:0007669"/>
    <property type="project" value="InterPro"/>
</dbReference>
<dbReference type="Pfam" id="PF00196">
    <property type="entry name" value="GerE"/>
    <property type="match status" value="1"/>
</dbReference>
<dbReference type="InterPro" id="IPR005143">
    <property type="entry name" value="TF_LuxR_autoind-bd_dom"/>
</dbReference>
<dbReference type="SUPFAM" id="SSF46894">
    <property type="entry name" value="C-terminal effector domain of the bipartite response regulators"/>
    <property type="match status" value="1"/>
</dbReference>
<evidence type="ECO:0000256" key="1">
    <source>
        <dbReference type="ARBA" id="ARBA00023015"/>
    </source>
</evidence>
<protein>
    <submittedName>
        <fullName evidence="5">Putative transcriptional activator protein TraR</fullName>
    </submittedName>
</protein>
<proteinExistence type="predicted"/>
<dbReference type="Proteomes" id="UP000244912">
    <property type="component" value="Unassembled WGS sequence"/>
</dbReference>
<evidence type="ECO:0000256" key="2">
    <source>
        <dbReference type="ARBA" id="ARBA00023125"/>
    </source>
</evidence>
<dbReference type="OrthoDB" id="9803630at2"/>
<dbReference type="Pfam" id="PF03472">
    <property type="entry name" value="Autoind_bind"/>
    <property type="match status" value="1"/>
</dbReference>
<dbReference type="GO" id="GO:0003677">
    <property type="term" value="F:DNA binding"/>
    <property type="evidence" value="ECO:0007669"/>
    <property type="project" value="UniProtKB-KW"/>
</dbReference>
<gene>
    <name evidence="5" type="primary">traR</name>
    <name evidence="5" type="ORF">PAA8504_04116</name>
</gene>
<dbReference type="InterPro" id="IPR036693">
    <property type="entry name" value="TF_LuxR_autoind-bd_dom_sf"/>
</dbReference>
<sequence>MQERRETLVELLEGITDRQGLNRVIQALGSVFEIPHTMYHVIGRSGGQIGLGTYSEDWQKNYVTLNYARIDPVVRSCLHARDPIHWNQLDWSSPGAGRFMSNAIDAGVGSQGITMPMRGSDGQFSLFTLSSGETAGEWKRHSSDLLSDMLFTAHLVNEKGLQIVDGEMAASASNLSPRENDVLVLLATGFTRAQAADYLGISEHTIRVYLETARRKLGAANTLHTVARAQTLGLLAL</sequence>
<dbReference type="Gene3D" id="3.30.450.80">
    <property type="entry name" value="Transcription factor LuxR-like, autoinducer-binding domain"/>
    <property type="match status" value="1"/>
</dbReference>
<dbReference type="EMBL" id="ONZF01000016">
    <property type="protein sequence ID" value="SPJ26259.1"/>
    <property type="molecule type" value="Genomic_DNA"/>
</dbReference>
<dbReference type="PROSITE" id="PS50043">
    <property type="entry name" value="HTH_LUXR_2"/>
    <property type="match status" value="1"/>
</dbReference>
<evidence type="ECO:0000313" key="6">
    <source>
        <dbReference type="Proteomes" id="UP000244912"/>
    </source>
</evidence>
<dbReference type="PANTHER" id="PTHR44688:SF16">
    <property type="entry name" value="DNA-BINDING TRANSCRIPTIONAL ACTIVATOR DEVR_DOSR"/>
    <property type="match status" value="1"/>
</dbReference>
<dbReference type="Gene3D" id="1.10.10.10">
    <property type="entry name" value="Winged helix-like DNA-binding domain superfamily/Winged helix DNA-binding domain"/>
    <property type="match status" value="1"/>
</dbReference>
<dbReference type="RefSeq" id="WP_108895960.1">
    <property type="nucleotide sequence ID" value="NZ_ONZF01000016.1"/>
</dbReference>
<dbReference type="InterPro" id="IPR016032">
    <property type="entry name" value="Sig_transdc_resp-reg_C-effctor"/>
</dbReference>
<dbReference type="AlphaFoldDB" id="A0A2R8C1K2"/>
<keyword evidence="6" id="KW-1185">Reference proteome</keyword>
<organism evidence="5 6">
    <name type="scientific">Palleronia abyssalis</name>
    <dbReference type="NCBI Taxonomy" id="1501240"/>
    <lineage>
        <taxon>Bacteria</taxon>
        <taxon>Pseudomonadati</taxon>
        <taxon>Pseudomonadota</taxon>
        <taxon>Alphaproteobacteria</taxon>
        <taxon>Rhodobacterales</taxon>
        <taxon>Roseobacteraceae</taxon>
        <taxon>Palleronia</taxon>
    </lineage>
</organism>
<dbReference type="SMART" id="SM00421">
    <property type="entry name" value="HTH_LUXR"/>
    <property type="match status" value="1"/>
</dbReference>
<dbReference type="PRINTS" id="PR00038">
    <property type="entry name" value="HTHLUXR"/>
</dbReference>
<keyword evidence="3" id="KW-0804">Transcription</keyword>
<feature type="domain" description="HTH luxR-type" evidence="4">
    <location>
        <begin position="168"/>
        <end position="233"/>
    </location>
</feature>
<evidence type="ECO:0000259" key="4">
    <source>
        <dbReference type="PROSITE" id="PS50043"/>
    </source>
</evidence>
<dbReference type="PANTHER" id="PTHR44688">
    <property type="entry name" value="DNA-BINDING TRANSCRIPTIONAL ACTIVATOR DEVR_DOSR"/>
    <property type="match status" value="1"/>
</dbReference>
<dbReference type="InterPro" id="IPR036388">
    <property type="entry name" value="WH-like_DNA-bd_sf"/>
</dbReference>
<keyword evidence="2" id="KW-0238">DNA-binding</keyword>
<keyword evidence="1" id="KW-0805">Transcription regulation</keyword>
<dbReference type="CDD" id="cd06170">
    <property type="entry name" value="LuxR_C_like"/>
    <property type="match status" value="1"/>
</dbReference>
<reference evidence="6" key="1">
    <citation type="submission" date="2018-03" db="EMBL/GenBank/DDBJ databases">
        <authorList>
            <person name="Rodrigo-Torres L."/>
            <person name="Arahal R. D."/>
            <person name="Lucena T."/>
        </authorList>
    </citation>
    <scope>NUCLEOTIDE SEQUENCE [LARGE SCALE GENOMIC DNA]</scope>
    <source>
        <strain evidence="6">CECT 8504</strain>
    </source>
</reference>
<dbReference type="SUPFAM" id="SSF75516">
    <property type="entry name" value="Pheromone-binding domain of LuxR-like quorum-sensing transcription factors"/>
    <property type="match status" value="1"/>
</dbReference>